<reference evidence="8 9" key="1">
    <citation type="submission" date="2019-03" db="EMBL/GenBank/DDBJ databases">
        <title>Genomic Encyclopedia of Type Strains, Phase IV (KMG-IV): sequencing the most valuable type-strain genomes for metagenomic binning, comparative biology and taxonomic classification.</title>
        <authorList>
            <person name="Goeker M."/>
        </authorList>
    </citation>
    <scope>NUCLEOTIDE SEQUENCE [LARGE SCALE GENOMIC DNA]</scope>
    <source>
        <strain evidence="8 9">DSM 28867</strain>
    </source>
</reference>
<dbReference type="AlphaFoldDB" id="A0A4R7ZQD8"/>
<accession>A0A4R7ZQD8</accession>
<evidence type="ECO:0000256" key="4">
    <source>
        <dbReference type="ARBA" id="ARBA00023125"/>
    </source>
</evidence>
<keyword evidence="3" id="KW-0731">Sigma factor</keyword>
<evidence type="ECO:0000256" key="2">
    <source>
        <dbReference type="ARBA" id="ARBA00023015"/>
    </source>
</evidence>
<dbReference type="Proteomes" id="UP000294743">
    <property type="component" value="Unassembled WGS sequence"/>
</dbReference>
<feature type="domain" description="RNA polymerase sigma-70 region 2" evidence="6">
    <location>
        <begin position="28"/>
        <end position="91"/>
    </location>
</feature>
<evidence type="ECO:0000256" key="1">
    <source>
        <dbReference type="ARBA" id="ARBA00010641"/>
    </source>
</evidence>
<keyword evidence="2" id="KW-0805">Transcription regulation</keyword>
<dbReference type="InterPro" id="IPR014284">
    <property type="entry name" value="RNA_pol_sigma-70_dom"/>
</dbReference>
<dbReference type="NCBIfam" id="TIGR02937">
    <property type="entry name" value="sigma70-ECF"/>
    <property type="match status" value="1"/>
</dbReference>
<dbReference type="GO" id="GO:0006352">
    <property type="term" value="P:DNA-templated transcription initiation"/>
    <property type="evidence" value="ECO:0007669"/>
    <property type="project" value="InterPro"/>
</dbReference>
<comment type="caution">
    <text evidence="8">The sequence shown here is derived from an EMBL/GenBank/DDBJ whole genome shotgun (WGS) entry which is preliminary data.</text>
</comment>
<evidence type="ECO:0000259" key="7">
    <source>
        <dbReference type="Pfam" id="PF08281"/>
    </source>
</evidence>
<dbReference type="Pfam" id="PF04542">
    <property type="entry name" value="Sigma70_r2"/>
    <property type="match status" value="1"/>
</dbReference>
<keyword evidence="4" id="KW-0238">DNA-binding</keyword>
<dbReference type="Gene3D" id="1.10.1740.10">
    <property type="match status" value="1"/>
</dbReference>
<dbReference type="SUPFAM" id="SSF88659">
    <property type="entry name" value="Sigma3 and sigma4 domains of RNA polymerase sigma factors"/>
    <property type="match status" value="1"/>
</dbReference>
<dbReference type="InterPro" id="IPR007627">
    <property type="entry name" value="RNA_pol_sigma70_r2"/>
</dbReference>
<dbReference type="SUPFAM" id="SSF88946">
    <property type="entry name" value="Sigma2 domain of RNA polymerase sigma factors"/>
    <property type="match status" value="1"/>
</dbReference>
<dbReference type="RefSeq" id="WP_134169480.1">
    <property type="nucleotide sequence ID" value="NZ_SODD01000017.1"/>
</dbReference>
<gene>
    <name evidence="8" type="ORF">EDD63_1175</name>
</gene>
<dbReference type="GO" id="GO:0003677">
    <property type="term" value="F:DNA binding"/>
    <property type="evidence" value="ECO:0007669"/>
    <property type="project" value="UniProtKB-KW"/>
</dbReference>
<dbReference type="Pfam" id="PF08281">
    <property type="entry name" value="Sigma70_r4_2"/>
    <property type="match status" value="1"/>
</dbReference>
<dbReference type="GO" id="GO:0016987">
    <property type="term" value="F:sigma factor activity"/>
    <property type="evidence" value="ECO:0007669"/>
    <property type="project" value="UniProtKB-KW"/>
</dbReference>
<keyword evidence="5" id="KW-0804">Transcription</keyword>
<dbReference type="InterPro" id="IPR013324">
    <property type="entry name" value="RNA_pol_sigma_r3/r4-like"/>
</dbReference>
<dbReference type="InterPro" id="IPR013325">
    <property type="entry name" value="RNA_pol_sigma_r2"/>
</dbReference>
<dbReference type="CDD" id="cd06171">
    <property type="entry name" value="Sigma70_r4"/>
    <property type="match status" value="1"/>
</dbReference>
<sequence length="464" mass="52955">MNERIDVSVVRRLQNGDMGALEEIYSFYKGPLYYYALSILRNPADAEEVMQDVICTVQTKINQLRNSESFHFWLFSIAGNECKGKLRAKDRIIQPNEEHNIEDVVIAPDSPEKEFDDLNILNVILASFQKLSDTYKETAELRFLGGLSMKEIAEKLDVSPSLVKSRLYDIRQYVMADLEQQGYKPETYYSVEAGPLLFVQMQQSYEAMSTGKETTEIELTDYSFLQGVLQGVCQFGSQAASAIGQVLNAIEFSSLVLSSLTVSALVLPSLFGIHDEWLVSGYDILTKPADICRFAEANASDNKVIYKKPSYANIIDVVKYYQNPIAGPLEVRVYLVNGYQNEDISILYEDEKLNYQVTNEYLLFYASVNGRYVINIGNDKKYFDINNIDNDIPVVTSMNYTKGVMRFEIKESKNKIDYKKSYILYKDKKITLPKSKVIHGIYEDVIEVVLVDDKGNKNTFRFNI</sequence>
<dbReference type="PANTHER" id="PTHR43133:SF8">
    <property type="entry name" value="RNA POLYMERASE SIGMA FACTOR HI_1459-RELATED"/>
    <property type="match status" value="1"/>
</dbReference>
<dbReference type="OrthoDB" id="9795666at2"/>
<keyword evidence="9" id="KW-1185">Reference proteome</keyword>
<dbReference type="InterPro" id="IPR039425">
    <property type="entry name" value="RNA_pol_sigma-70-like"/>
</dbReference>
<dbReference type="Gene3D" id="1.10.10.10">
    <property type="entry name" value="Winged helix-like DNA-binding domain superfamily/Winged helix DNA-binding domain"/>
    <property type="match status" value="1"/>
</dbReference>
<proteinExistence type="inferred from homology"/>
<protein>
    <submittedName>
        <fullName evidence="8">RNA polymerase sigma factor (Sigma-70 family)</fullName>
    </submittedName>
</protein>
<dbReference type="EMBL" id="SODD01000017">
    <property type="protein sequence ID" value="TDW19785.1"/>
    <property type="molecule type" value="Genomic_DNA"/>
</dbReference>
<evidence type="ECO:0000313" key="9">
    <source>
        <dbReference type="Proteomes" id="UP000294743"/>
    </source>
</evidence>
<feature type="domain" description="RNA polymerase sigma factor 70 region 4 type 2" evidence="7">
    <location>
        <begin position="124"/>
        <end position="171"/>
    </location>
</feature>
<evidence type="ECO:0000313" key="8">
    <source>
        <dbReference type="EMBL" id="TDW19785.1"/>
    </source>
</evidence>
<evidence type="ECO:0000256" key="3">
    <source>
        <dbReference type="ARBA" id="ARBA00023082"/>
    </source>
</evidence>
<organism evidence="8 9">
    <name type="scientific">Breznakia blatticola</name>
    <dbReference type="NCBI Taxonomy" id="1754012"/>
    <lineage>
        <taxon>Bacteria</taxon>
        <taxon>Bacillati</taxon>
        <taxon>Bacillota</taxon>
        <taxon>Erysipelotrichia</taxon>
        <taxon>Erysipelotrichales</taxon>
        <taxon>Erysipelotrichaceae</taxon>
        <taxon>Breznakia</taxon>
    </lineage>
</organism>
<dbReference type="InterPro" id="IPR036388">
    <property type="entry name" value="WH-like_DNA-bd_sf"/>
</dbReference>
<name>A0A4R7ZQD8_9FIRM</name>
<comment type="similarity">
    <text evidence="1">Belongs to the sigma-70 factor family. ECF subfamily.</text>
</comment>
<evidence type="ECO:0000256" key="5">
    <source>
        <dbReference type="ARBA" id="ARBA00023163"/>
    </source>
</evidence>
<evidence type="ECO:0000259" key="6">
    <source>
        <dbReference type="Pfam" id="PF04542"/>
    </source>
</evidence>
<dbReference type="InterPro" id="IPR013249">
    <property type="entry name" value="RNA_pol_sigma70_r4_t2"/>
</dbReference>
<dbReference type="PANTHER" id="PTHR43133">
    <property type="entry name" value="RNA POLYMERASE ECF-TYPE SIGMA FACTO"/>
    <property type="match status" value="1"/>
</dbReference>